<dbReference type="Pfam" id="PF18165">
    <property type="entry name" value="pP_pnuc_1"/>
    <property type="match status" value="1"/>
</dbReference>
<feature type="domain" description="Predicted pPIWI-associating nuclease group 2" evidence="2">
    <location>
        <begin position="158"/>
        <end position="279"/>
    </location>
</feature>
<accession>H7FVM0</accession>
<dbReference type="Proteomes" id="UP000005566">
    <property type="component" value="Unassembled WGS sequence"/>
</dbReference>
<evidence type="ECO:0000313" key="4">
    <source>
        <dbReference type="Proteomes" id="UP000005566"/>
    </source>
</evidence>
<feature type="domain" description="Predicted pPIWI-associating nuclease" evidence="1">
    <location>
        <begin position="11"/>
        <end position="149"/>
    </location>
</feature>
<sequence length="280" mass="32854">MESTEISQIKTLLKSQFEKDLFDASLENLKEKNNKIRFNNFAYSIRELSRHFLHNLSPDEEVQKCVWYKNETEIAGQISRGERIKYAIQGGLTDKFVDEEIIEIETIIQRKKEIKDCVEILNKYTHINPKTFDVSQVNIDRYTEQILSAFKKFAETIENTHNIIIDELYEKIQDEFIQHSLYEIADSVDILATHHNLEEISPTKYHISKIESKTMKIETDGVVYVRLQWGSNSDLRKDIGAEMHTSFPFNCNINVEINKTLEDATVEIEDFLIDTSDWYE</sequence>
<proteinExistence type="predicted"/>
<dbReference type="AlphaFoldDB" id="H7FVM0"/>
<keyword evidence="4" id="KW-1185">Reference proteome</keyword>
<name>H7FVM0_FLAFP</name>
<dbReference type="eggNOG" id="ENOG5032TRB">
    <property type="taxonomic scope" value="Bacteria"/>
</dbReference>
<dbReference type="InterPro" id="IPR041584">
    <property type="entry name" value="Put_pPIWI_pnuc_2"/>
</dbReference>
<dbReference type="EMBL" id="AHKF01000025">
    <property type="protein sequence ID" value="EIA07442.1"/>
    <property type="molecule type" value="Genomic_DNA"/>
</dbReference>
<protein>
    <submittedName>
        <fullName evidence="3">Uncharacterized protein</fullName>
    </submittedName>
</protein>
<dbReference type="Pfam" id="PF18166">
    <property type="entry name" value="pP_pnuc_2"/>
    <property type="match status" value="1"/>
</dbReference>
<evidence type="ECO:0000313" key="3">
    <source>
        <dbReference type="EMBL" id="EIA07442.1"/>
    </source>
</evidence>
<evidence type="ECO:0000259" key="1">
    <source>
        <dbReference type="Pfam" id="PF18165"/>
    </source>
</evidence>
<gene>
    <name evidence="3" type="ORF">HJ01_03245</name>
</gene>
<evidence type="ECO:0000259" key="2">
    <source>
        <dbReference type="Pfam" id="PF18166"/>
    </source>
</evidence>
<organism evidence="3 4">
    <name type="scientific">Flavobacterium frigoris (strain PS1)</name>
    <dbReference type="NCBI Taxonomy" id="1086011"/>
    <lineage>
        <taxon>Bacteria</taxon>
        <taxon>Pseudomonadati</taxon>
        <taxon>Bacteroidota</taxon>
        <taxon>Flavobacteriia</taxon>
        <taxon>Flavobacteriales</taxon>
        <taxon>Flavobacteriaceae</taxon>
        <taxon>Flavobacterium</taxon>
    </lineage>
</organism>
<dbReference type="OrthoDB" id="712022at2"/>
<dbReference type="RefSeq" id="WP_007139422.1">
    <property type="nucleotide sequence ID" value="NZ_AHKF01000025.1"/>
</dbReference>
<reference evidence="3 4" key="1">
    <citation type="journal article" date="2014" name="Acta Crystallogr. D">
        <title>Structure-based characterization and antifreeze properties of a hyperactive ice-binding protein from the Antarctic bacterium Flavobacterium frigoris PS1.</title>
        <authorList>
            <person name="Do H."/>
            <person name="Kim S.J."/>
            <person name="Kim H.J."/>
            <person name="Lee J.H."/>
        </authorList>
    </citation>
    <scope>NUCLEOTIDE SEQUENCE [LARGE SCALE GENOMIC DNA]</scope>
    <source>
        <strain evidence="3 4">PS1</strain>
    </source>
</reference>
<comment type="caution">
    <text evidence="3">The sequence shown here is derived from an EMBL/GenBank/DDBJ whole genome shotgun (WGS) entry which is preliminary data.</text>
</comment>
<dbReference type="STRING" id="1086011.HJ01_03245"/>
<dbReference type="InterPro" id="IPR040556">
    <property type="entry name" value="pP_pnuc_1"/>
</dbReference>
<dbReference type="PATRIC" id="fig|1086011.3.peg.3179"/>